<dbReference type="PANTHER" id="PTHR23290">
    <property type="entry name" value="RRNA N6-ADENOSINE-METHYLTRANSFERASE METTL5"/>
    <property type="match status" value="1"/>
</dbReference>
<evidence type="ECO:0000313" key="4">
    <source>
        <dbReference type="Proteomes" id="UP000467124"/>
    </source>
</evidence>
<dbReference type="InterPro" id="IPR051720">
    <property type="entry name" value="rRNA_MeTrfase/Polyamine_Synth"/>
</dbReference>
<dbReference type="InterPro" id="IPR002723">
    <property type="entry name" value="BpsA_C"/>
</dbReference>
<feature type="compositionally biased region" description="Polar residues" evidence="1">
    <location>
        <begin position="342"/>
        <end position="358"/>
    </location>
</feature>
<dbReference type="Proteomes" id="UP000467124">
    <property type="component" value="Unassembled WGS sequence"/>
</dbReference>
<organism evidence="3 4">
    <name type="scientific">Nocardiopsis alba</name>
    <dbReference type="NCBI Taxonomy" id="53437"/>
    <lineage>
        <taxon>Bacteria</taxon>
        <taxon>Bacillati</taxon>
        <taxon>Actinomycetota</taxon>
        <taxon>Actinomycetes</taxon>
        <taxon>Streptosporangiales</taxon>
        <taxon>Nocardiopsidaceae</taxon>
        <taxon>Nocardiopsis</taxon>
    </lineage>
</organism>
<dbReference type="SUPFAM" id="SSF53335">
    <property type="entry name" value="S-adenosyl-L-methionine-dependent methyltransferases"/>
    <property type="match status" value="1"/>
</dbReference>
<dbReference type="GO" id="GO:0003676">
    <property type="term" value="F:nucleic acid binding"/>
    <property type="evidence" value="ECO:0007669"/>
    <property type="project" value="InterPro"/>
</dbReference>
<dbReference type="InterPro" id="IPR029063">
    <property type="entry name" value="SAM-dependent_MTases_sf"/>
</dbReference>
<feature type="region of interest" description="Disordered" evidence="1">
    <location>
        <begin position="1"/>
        <end position="39"/>
    </location>
</feature>
<dbReference type="AlphaFoldDB" id="A0A7K2IWZ2"/>
<gene>
    <name evidence="3" type="ORF">GTW20_20230</name>
</gene>
<sequence>MAGHPTSPGPDSGASNDPTRGPGSPVPDLATSLRGDAEPPLPAAAERFLREHGVDAPRPRQILALLSDGRWWSANDLVRAGGVAHSVVNSLLKALDGAGEVTRDGDRFRLLRPEHYRGASAPSLADPVAHLLSDHPRAASELVRAVAEGPASDLDLDHVSATAETALRRALFLDTRFDLRRRTLLCVGDHDLTSLALPLVRPGVRVLVVDLDERVLAHIDAVAERLGLPVRTHSADLRLGLPSSLREQADVVFTDPPYTPEGVELFVRRGVEGLADPKRGRVLVAYGASEATPKLAAATQARLVRSGLLMEAVWPDFNRYLGAESIGAASDLYVLRPLAKPSPSSGGDSARVYSQGSNAKEARGRLDAERAAAVLERVAEEDVEGSDAPALVGDWPREVRREVRVRLSTWMDSPTAAGTCAVVDLTGGWDRSAPRVALASTSDTVYVLVPSASTWVRDEAGQKAFRAMVEPGARVRFLRGFGAPDLTAIRLTRNPDPGGSTGRLLAHVQGRAHGTLTTTLRTGLVEVASWRGRPTNKRTARQAVASAPAWLPGHSLLDLPEHRFSELRVLASELVARVEESQGA</sequence>
<accession>A0A7K2IWZ2</accession>
<name>A0A7K2IWZ2_9ACTN</name>
<dbReference type="GO" id="GO:0008168">
    <property type="term" value="F:methyltransferase activity"/>
    <property type="evidence" value="ECO:0007669"/>
    <property type="project" value="InterPro"/>
</dbReference>
<dbReference type="PANTHER" id="PTHR23290:SF0">
    <property type="entry name" value="RRNA N6-ADENOSINE-METHYLTRANSFERASE METTL5"/>
    <property type="match status" value="1"/>
</dbReference>
<evidence type="ECO:0000313" key="3">
    <source>
        <dbReference type="EMBL" id="MYR34508.1"/>
    </source>
</evidence>
<feature type="domain" description="N(4)-bis(aminopropyl)spermidine synthase C-terminal" evidence="2">
    <location>
        <begin position="145"/>
        <end position="326"/>
    </location>
</feature>
<protein>
    <submittedName>
        <fullName evidence="3">Bis-aminopropyl spermidine synthase family protein</fullName>
    </submittedName>
</protein>
<evidence type="ECO:0000259" key="2">
    <source>
        <dbReference type="Pfam" id="PF01861"/>
    </source>
</evidence>
<dbReference type="InterPro" id="IPR002052">
    <property type="entry name" value="DNA_methylase_N6_adenine_CS"/>
</dbReference>
<dbReference type="GO" id="GO:0032259">
    <property type="term" value="P:methylation"/>
    <property type="evidence" value="ECO:0007669"/>
    <property type="project" value="InterPro"/>
</dbReference>
<dbReference type="PROSITE" id="PS00092">
    <property type="entry name" value="N6_MTASE"/>
    <property type="match status" value="1"/>
</dbReference>
<dbReference type="Gene3D" id="3.40.50.150">
    <property type="entry name" value="Vaccinia Virus protein VP39"/>
    <property type="match status" value="1"/>
</dbReference>
<dbReference type="EMBL" id="WWHY01000001">
    <property type="protein sequence ID" value="MYR34508.1"/>
    <property type="molecule type" value="Genomic_DNA"/>
</dbReference>
<evidence type="ECO:0000256" key="1">
    <source>
        <dbReference type="SAM" id="MobiDB-lite"/>
    </source>
</evidence>
<feature type="region of interest" description="Disordered" evidence="1">
    <location>
        <begin position="341"/>
        <end position="363"/>
    </location>
</feature>
<comment type="caution">
    <text evidence="3">The sequence shown here is derived from an EMBL/GenBank/DDBJ whole genome shotgun (WGS) entry which is preliminary data.</text>
</comment>
<dbReference type="GO" id="GO:0006596">
    <property type="term" value="P:polyamine biosynthetic process"/>
    <property type="evidence" value="ECO:0007669"/>
    <property type="project" value="TreeGrafter"/>
</dbReference>
<dbReference type="Pfam" id="PF01861">
    <property type="entry name" value="BpsA_C"/>
    <property type="match status" value="1"/>
</dbReference>
<reference evidence="3 4" key="1">
    <citation type="journal article" date="2019" name="Nat. Commun.">
        <title>The antimicrobial potential of Streptomyces from insect microbiomes.</title>
        <authorList>
            <person name="Chevrette M.G."/>
            <person name="Carlson C.M."/>
            <person name="Ortega H.E."/>
            <person name="Thomas C."/>
            <person name="Ananiev G.E."/>
            <person name="Barns K.J."/>
            <person name="Book A.J."/>
            <person name="Cagnazzo J."/>
            <person name="Carlos C."/>
            <person name="Flanigan W."/>
            <person name="Grubbs K.J."/>
            <person name="Horn H.A."/>
            <person name="Hoffmann F.M."/>
            <person name="Klassen J.L."/>
            <person name="Knack J.J."/>
            <person name="Lewin G.R."/>
            <person name="McDonald B.R."/>
            <person name="Muller L."/>
            <person name="Melo W.G.P."/>
            <person name="Pinto-Tomas A.A."/>
            <person name="Schmitz A."/>
            <person name="Wendt-Pienkowski E."/>
            <person name="Wildman S."/>
            <person name="Zhao M."/>
            <person name="Zhang F."/>
            <person name="Bugni T.S."/>
            <person name="Andes D.R."/>
            <person name="Pupo M.T."/>
            <person name="Currie C.R."/>
        </authorList>
    </citation>
    <scope>NUCLEOTIDE SEQUENCE [LARGE SCALE GENOMIC DNA]</scope>
    <source>
        <strain evidence="3 4">SID5840</strain>
    </source>
</reference>
<proteinExistence type="predicted"/>
<dbReference type="CDD" id="cd02440">
    <property type="entry name" value="AdoMet_MTases"/>
    <property type="match status" value="1"/>
</dbReference>
<dbReference type="RefSeq" id="WP_161111560.1">
    <property type="nucleotide sequence ID" value="NZ_WWHY01000001.1"/>
</dbReference>